<dbReference type="OrthoDB" id="3785691at2"/>
<dbReference type="InterPro" id="IPR036736">
    <property type="entry name" value="ACP-like_sf"/>
</dbReference>
<dbReference type="Proteomes" id="UP000325211">
    <property type="component" value="Chromosome"/>
</dbReference>
<name>A0A5P2CY37_STRVZ</name>
<dbReference type="RefSeq" id="WP_150206142.1">
    <property type="nucleotide sequence ID" value="NZ_CP029190.1"/>
</dbReference>
<dbReference type="EMBL" id="CP029190">
    <property type="protein sequence ID" value="QES47190.1"/>
    <property type="molecule type" value="Genomic_DNA"/>
</dbReference>
<accession>A0A5P2CY37</accession>
<evidence type="ECO:0000313" key="1">
    <source>
        <dbReference type="EMBL" id="QES47190.1"/>
    </source>
</evidence>
<gene>
    <name evidence="1" type="ORF">DEJ50_04405</name>
</gene>
<protein>
    <recommendedName>
        <fullName evidence="3">Acyl carrier protein</fullName>
    </recommendedName>
</protein>
<proteinExistence type="predicted"/>
<organism evidence="1 2">
    <name type="scientific">Streptomyces venezuelae</name>
    <dbReference type="NCBI Taxonomy" id="54571"/>
    <lineage>
        <taxon>Bacteria</taxon>
        <taxon>Bacillati</taxon>
        <taxon>Actinomycetota</taxon>
        <taxon>Actinomycetes</taxon>
        <taxon>Kitasatosporales</taxon>
        <taxon>Streptomycetaceae</taxon>
        <taxon>Streptomyces</taxon>
    </lineage>
</organism>
<dbReference type="AlphaFoldDB" id="A0A5P2CY37"/>
<reference evidence="1 2" key="1">
    <citation type="submission" date="2018-05" db="EMBL/GenBank/DDBJ databases">
        <title>Streptomyces venezuelae.</title>
        <authorList>
            <person name="Kim W."/>
            <person name="Lee N."/>
            <person name="Cho B.-K."/>
        </authorList>
    </citation>
    <scope>NUCLEOTIDE SEQUENCE [LARGE SCALE GENOMIC DNA]</scope>
    <source>
        <strain evidence="1 2">ATCC 21782</strain>
    </source>
</reference>
<dbReference type="Gene3D" id="1.10.1200.10">
    <property type="entry name" value="ACP-like"/>
    <property type="match status" value="1"/>
</dbReference>
<sequence>MDSDRSDRPSRSASPHTADILAEITAMLVEIVGDEFLLAEEVTMRTTFNEDLALESIEFVALAELLHHRYGQQVDLMGFLAEKDMEAILAMSVGELVEHIGRVTQAALSRPHRAGLSAPSPAAAG</sequence>
<evidence type="ECO:0000313" key="2">
    <source>
        <dbReference type="Proteomes" id="UP000325211"/>
    </source>
</evidence>
<evidence type="ECO:0008006" key="3">
    <source>
        <dbReference type="Google" id="ProtNLM"/>
    </source>
</evidence>
<dbReference type="SUPFAM" id="SSF47336">
    <property type="entry name" value="ACP-like"/>
    <property type="match status" value="1"/>
</dbReference>